<dbReference type="NCBIfam" id="TIGR00731">
    <property type="entry name" value="bL25_bact_ctc"/>
    <property type="match status" value="1"/>
</dbReference>
<dbReference type="InterPro" id="IPR001021">
    <property type="entry name" value="Ribosomal_bL25_long"/>
</dbReference>
<sequence length="228" mass="24082">MIAMAMDAITLKVDVRTALGKKNRALRRQGIAPIHMYGLNEDSESLQADLKELIAVLRAAGRTTPVTLQVSGGKDTVTIVREIARHAVSGDVQHVDFQRVDVQQEVETPVPVVLSGQEEAPGTAGGAGVVTQGSFEILVRAKPFDVPNEIVVDCSGLMEIDSAITSGEVKLPAGVTLAGPDDDRIAWIQPPRVSADDDAAAEAAEREEGDSEDTADGDSQESADGEEE</sequence>
<keyword evidence="2 5" id="KW-0694">RNA-binding</keyword>
<evidence type="ECO:0000313" key="11">
    <source>
        <dbReference type="Proteomes" id="UP001219901"/>
    </source>
</evidence>
<reference evidence="11 12" key="1">
    <citation type="submission" date="2019-11" db="EMBL/GenBank/DDBJ databases">
        <authorList>
            <person name="Cho J.-C."/>
        </authorList>
    </citation>
    <scope>NUCLEOTIDE SEQUENCE [LARGE SCALE GENOMIC DNA]</scope>
    <source>
        <strain evidence="10 11">JH1073</strain>
        <strain evidence="9 12">JH702</strain>
    </source>
</reference>
<dbReference type="AlphaFoldDB" id="A0AAJ5ZGD7"/>
<feature type="region of interest" description="Disordered" evidence="6">
    <location>
        <begin position="190"/>
        <end position="228"/>
    </location>
</feature>
<gene>
    <name evidence="5" type="primary">rplY</name>
    <name evidence="5" type="synonym">ctc</name>
    <name evidence="9" type="ORF">GKO46_07940</name>
    <name evidence="10" type="ORF">GKO48_01945</name>
</gene>
<dbReference type="Pfam" id="PF14693">
    <property type="entry name" value="Ribosomal_TL5_C"/>
    <property type="match status" value="1"/>
</dbReference>
<dbReference type="GO" id="GO:0008097">
    <property type="term" value="F:5S rRNA binding"/>
    <property type="evidence" value="ECO:0007669"/>
    <property type="project" value="InterPro"/>
</dbReference>
<keyword evidence="1 5" id="KW-0699">rRNA-binding</keyword>
<proteinExistence type="inferred from homology"/>
<comment type="subunit">
    <text evidence="5">Part of the 50S ribosomal subunit; part of the 5S rRNA/L5/L18/L25 subcomplex. Contacts the 5S rRNA. Binds to the 5S rRNA independently of L5 and L18.</text>
</comment>
<dbReference type="Proteomes" id="UP001219901">
    <property type="component" value="Chromosome"/>
</dbReference>
<dbReference type="Gene3D" id="2.40.240.10">
    <property type="entry name" value="Ribosomal Protein L25, Chain P"/>
    <property type="match status" value="1"/>
</dbReference>
<evidence type="ECO:0000313" key="9">
    <source>
        <dbReference type="EMBL" id="MDG0867002.1"/>
    </source>
</evidence>
<dbReference type="GO" id="GO:0022625">
    <property type="term" value="C:cytosolic large ribosomal subunit"/>
    <property type="evidence" value="ECO:0007669"/>
    <property type="project" value="TreeGrafter"/>
</dbReference>
<dbReference type="InterPro" id="IPR020056">
    <property type="entry name" value="Rbsml_bL25/Gln-tRNA_synth_N"/>
</dbReference>
<protein>
    <recommendedName>
        <fullName evidence="5">Large ribosomal subunit protein bL25</fullName>
    </recommendedName>
    <alternativeName>
        <fullName evidence="5">General stress protein CTC</fullName>
    </alternativeName>
</protein>
<evidence type="ECO:0000259" key="7">
    <source>
        <dbReference type="Pfam" id="PF01386"/>
    </source>
</evidence>
<name>A0AAJ5ZGD7_9CHLR</name>
<keyword evidence="3 5" id="KW-0689">Ribosomal protein</keyword>
<evidence type="ECO:0000256" key="4">
    <source>
        <dbReference type="ARBA" id="ARBA00023274"/>
    </source>
</evidence>
<evidence type="ECO:0000256" key="3">
    <source>
        <dbReference type="ARBA" id="ARBA00022980"/>
    </source>
</evidence>
<dbReference type="InterPro" id="IPR037121">
    <property type="entry name" value="Ribosomal_bL25_C"/>
</dbReference>
<evidence type="ECO:0000259" key="8">
    <source>
        <dbReference type="Pfam" id="PF14693"/>
    </source>
</evidence>
<dbReference type="Pfam" id="PF01386">
    <property type="entry name" value="Ribosomal_L25p"/>
    <property type="match status" value="1"/>
</dbReference>
<dbReference type="Gene3D" id="2.170.120.20">
    <property type="entry name" value="Ribosomal protein L25, beta domain"/>
    <property type="match status" value="1"/>
</dbReference>
<dbReference type="InterPro" id="IPR020057">
    <property type="entry name" value="Ribosomal_bL25_b-dom"/>
</dbReference>
<evidence type="ECO:0000313" key="10">
    <source>
        <dbReference type="EMBL" id="WFG38417.1"/>
    </source>
</evidence>
<comment type="similarity">
    <text evidence="5">Belongs to the bacterial ribosomal protein bL25 family. CTC subfamily.</text>
</comment>
<keyword evidence="11" id="KW-1185">Reference proteome</keyword>
<comment type="function">
    <text evidence="5">This is one of the proteins that binds to the 5S RNA in the ribosome where it forms part of the central protuberance.</text>
</comment>
<dbReference type="PANTHER" id="PTHR33284:SF1">
    <property type="entry name" value="RIBOSOMAL PROTEIN L25_GLN-TRNA SYNTHETASE, ANTI-CODON-BINDING DOMAIN-CONTAINING PROTEIN"/>
    <property type="match status" value="1"/>
</dbReference>
<evidence type="ECO:0000313" key="12">
    <source>
        <dbReference type="Proteomes" id="UP001321249"/>
    </source>
</evidence>
<organism evidence="10 11">
    <name type="scientific">Candidatus Lucifugimonas marina</name>
    <dbReference type="NCBI Taxonomy" id="3038979"/>
    <lineage>
        <taxon>Bacteria</taxon>
        <taxon>Bacillati</taxon>
        <taxon>Chloroflexota</taxon>
        <taxon>Dehalococcoidia</taxon>
        <taxon>SAR202 cluster</taxon>
        <taxon>Candidatus Lucifugimonadales</taxon>
        <taxon>Candidatus Lucifugimonadaceae</taxon>
        <taxon>Candidatus Lucifugimonas</taxon>
    </lineage>
</organism>
<dbReference type="GO" id="GO:0003735">
    <property type="term" value="F:structural constituent of ribosome"/>
    <property type="evidence" value="ECO:0007669"/>
    <property type="project" value="InterPro"/>
</dbReference>
<reference evidence="11" key="3">
    <citation type="submission" date="2023-06" db="EMBL/GenBank/DDBJ databases">
        <title>Pangenomics reveal diversification of enzyme families and niche specialization in globally abundant SAR202 bacteria.</title>
        <authorList>
            <person name="Saw J.H.W."/>
        </authorList>
    </citation>
    <scope>NUCLEOTIDE SEQUENCE [LARGE SCALE GENOMIC DNA]</scope>
    <source>
        <strain evidence="11">JH1073</strain>
    </source>
</reference>
<dbReference type="EMBL" id="WMBE01000002">
    <property type="protein sequence ID" value="MDG0867002.1"/>
    <property type="molecule type" value="Genomic_DNA"/>
</dbReference>
<dbReference type="PANTHER" id="PTHR33284">
    <property type="entry name" value="RIBOSOMAL PROTEIN L25/GLN-TRNA SYNTHETASE, ANTI-CODON-BINDING DOMAIN-CONTAINING PROTEIN"/>
    <property type="match status" value="1"/>
</dbReference>
<evidence type="ECO:0000256" key="5">
    <source>
        <dbReference type="HAMAP-Rule" id="MF_01334"/>
    </source>
</evidence>
<dbReference type="InterPro" id="IPR011035">
    <property type="entry name" value="Ribosomal_bL25/Gln-tRNA_synth"/>
</dbReference>
<accession>A0AAJ5ZGD7</accession>
<dbReference type="Proteomes" id="UP001321249">
    <property type="component" value="Unassembled WGS sequence"/>
</dbReference>
<dbReference type="GO" id="GO:0006412">
    <property type="term" value="P:translation"/>
    <property type="evidence" value="ECO:0007669"/>
    <property type="project" value="UniProtKB-UniRule"/>
</dbReference>
<dbReference type="InterPro" id="IPR029751">
    <property type="entry name" value="Ribosomal_L25_dom"/>
</dbReference>
<evidence type="ECO:0000256" key="6">
    <source>
        <dbReference type="SAM" id="MobiDB-lite"/>
    </source>
</evidence>
<evidence type="ECO:0000256" key="1">
    <source>
        <dbReference type="ARBA" id="ARBA00022730"/>
    </source>
</evidence>
<dbReference type="HAMAP" id="MF_01334">
    <property type="entry name" value="Ribosomal_bL25_CTC"/>
    <property type="match status" value="1"/>
</dbReference>
<feature type="domain" description="Large ribosomal subunit protein bL25 beta" evidence="8">
    <location>
        <begin position="105"/>
        <end position="192"/>
    </location>
</feature>
<dbReference type="CDD" id="cd00495">
    <property type="entry name" value="Ribosomal_L25_TL5_CTC"/>
    <property type="match status" value="1"/>
</dbReference>
<keyword evidence="4 5" id="KW-0687">Ribonucleoprotein</keyword>
<dbReference type="SUPFAM" id="SSF50715">
    <property type="entry name" value="Ribosomal protein L25-like"/>
    <property type="match status" value="1"/>
</dbReference>
<feature type="domain" description="Large ribosomal subunit protein bL25 L25" evidence="7">
    <location>
        <begin position="11"/>
        <end position="97"/>
    </location>
</feature>
<feature type="compositionally biased region" description="Acidic residues" evidence="6">
    <location>
        <begin position="196"/>
        <end position="228"/>
    </location>
</feature>
<reference evidence="10" key="2">
    <citation type="journal article" date="2023" name="Nat. Commun.">
        <title>Cultivation of marine bacteria of the SAR202 clade.</title>
        <authorList>
            <person name="Lim Y."/>
            <person name="Seo J.H."/>
            <person name="Giovannoni S.J."/>
            <person name="Kang I."/>
            <person name="Cho J.C."/>
        </authorList>
    </citation>
    <scope>NUCLEOTIDE SEQUENCE</scope>
    <source>
        <strain evidence="10">JH1073</strain>
    </source>
</reference>
<dbReference type="EMBL" id="CP046147">
    <property type="protein sequence ID" value="WFG38417.1"/>
    <property type="molecule type" value="Genomic_DNA"/>
</dbReference>
<dbReference type="InterPro" id="IPR020930">
    <property type="entry name" value="Ribosomal_uL5_bac-type"/>
</dbReference>
<evidence type="ECO:0000256" key="2">
    <source>
        <dbReference type="ARBA" id="ARBA00022884"/>
    </source>
</evidence>